<dbReference type="Gene3D" id="3.40.630.30">
    <property type="match status" value="1"/>
</dbReference>
<reference evidence="2" key="1">
    <citation type="journal article" date="2013" name="Int. J. Syst. Evol. Microbiol.">
        <title>Aestuariibaculum suncheonense gen. nov., sp. nov., a marine bacterium of the family Flavobacteriaceae isolated from a tidal flat and emended descriptions of the genera Gaetbulibacter and Tamlana.</title>
        <authorList>
            <person name="Jeong S.H."/>
            <person name="Park M.S."/>
            <person name="Jin H.M."/>
            <person name="Lee K."/>
            <person name="Park W."/>
            <person name="Jeon C.O."/>
        </authorList>
    </citation>
    <scope>NUCLEOTIDE SEQUENCE</scope>
    <source>
        <strain evidence="2">SC17</strain>
    </source>
</reference>
<dbReference type="InterPro" id="IPR038740">
    <property type="entry name" value="BioF2-like_GNAT_dom"/>
</dbReference>
<dbReference type="InterPro" id="IPR016181">
    <property type="entry name" value="Acyl_CoA_acyltransferase"/>
</dbReference>
<name>A0A8J6UM85_9FLAO</name>
<evidence type="ECO:0000313" key="2">
    <source>
        <dbReference type="EMBL" id="MBD0836716.1"/>
    </source>
</evidence>
<dbReference type="Pfam" id="PF13480">
    <property type="entry name" value="Acetyltransf_6"/>
    <property type="match status" value="1"/>
</dbReference>
<keyword evidence="3" id="KW-1185">Reference proteome</keyword>
<sequence length="382" mass="45204">MYQIYNAVAHLPDAWDVLTKHDIFLQSAYLNALEASSPSNIKWYYIGVFKEEKLVGVAIIQRVQLYVKDMFRNNQVSCVKDFLKDQVSKILKGNILVVGNLMHTGQHGIYFRQTEMSQNLFLTTVFDALKAIEQDIKKLENKTIRSIVFKDYFAEDGIHNEKEFFNSHNLYQVTVQPNMIMEVQSNWIQFQDYISELNKKYRDRYKRARKKLNSITSRELNLEAIKAHQRELYHLYLNVSENAQFNTFILSEHHFYHLKLQLKDDFKVYGYYLNNELVGFYTLILNGNVLETYFLGYDKEHQYPNQLYLNMLYDMAQFGINHQFKTIVYARTAMEIKSSVGAEAKPMVMYLKHTNSILNAVLKQIFGLMNPRQDWEPRHPFK</sequence>
<evidence type="ECO:0000259" key="1">
    <source>
        <dbReference type="Pfam" id="PF13480"/>
    </source>
</evidence>
<evidence type="ECO:0000313" key="3">
    <source>
        <dbReference type="Proteomes" id="UP000602057"/>
    </source>
</evidence>
<comment type="caution">
    <text evidence="2">The sequence shown here is derived from an EMBL/GenBank/DDBJ whole genome shotgun (WGS) entry which is preliminary data.</text>
</comment>
<accession>A0A8J6UM85</accession>
<dbReference type="EMBL" id="JACVXC010000007">
    <property type="protein sequence ID" value="MBD0836716.1"/>
    <property type="molecule type" value="Genomic_DNA"/>
</dbReference>
<proteinExistence type="predicted"/>
<organism evidence="2 3">
    <name type="scientific">Aestuariibaculum suncheonense</name>
    <dbReference type="NCBI Taxonomy" id="1028745"/>
    <lineage>
        <taxon>Bacteria</taxon>
        <taxon>Pseudomonadati</taxon>
        <taxon>Bacteroidota</taxon>
        <taxon>Flavobacteriia</taxon>
        <taxon>Flavobacteriales</taxon>
        <taxon>Flavobacteriaceae</taxon>
    </lineage>
</organism>
<feature type="domain" description="BioF2-like acetyltransferase" evidence="1">
    <location>
        <begin position="199"/>
        <end position="331"/>
    </location>
</feature>
<reference evidence="2" key="2">
    <citation type="submission" date="2020-09" db="EMBL/GenBank/DDBJ databases">
        <authorList>
            <person name="Wu Z."/>
        </authorList>
    </citation>
    <scope>NUCLEOTIDE SEQUENCE</scope>
    <source>
        <strain evidence="2">SC17</strain>
    </source>
</reference>
<dbReference type="AlphaFoldDB" id="A0A8J6UM85"/>
<dbReference type="SUPFAM" id="SSF55729">
    <property type="entry name" value="Acyl-CoA N-acyltransferases (Nat)"/>
    <property type="match status" value="1"/>
</dbReference>
<protein>
    <submittedName>
        <fullName evidence="2">GNAT family N-acetyltransferase</fullName>
    </submittedName>
</protein>
<gene>
    <name evidence="2" type="ORF">ICJ84_14860</name>
</gene>
<dbReference type="Proteomes" id="UP000602057">
    <property type="component" value="Unassembled WGS sequence"/>
</dbReference>
<dbReference type="RefSeq" id="WP_188217212.1">
    <property type="nucleotide sequence ID" value="NZ_BAABGH010000017.1"/>
</dbReference>